<dbReference type="GO" id="GO:0015074">
    <property type="term" value="P:DNA integration"/>
    <property type="evidence" value="ECO:0007669"/>
    <property type="project" value="UniProtKB-KW"/>
</dbReference>
<dbReference type="PANTHER" id="PTHR30629:SF2">
    <property type="entry name" value="PROPHAGE INTEGRASE INTS-RELATED"/>
    <property type="match status" value="1"/>
</dbReference>
<keyword evidence="5 10" id="KW-0238">DNA-binding</keyword>
<keyword evidence="8" id="KW-1160">Virus entry into host cell</keyword>
<dbReference type="PANTHER" id="PTHR30629">
    <property type="entry name" value="PROPHAGE INTEGRASE"/>
    <property type="match status" value="1"/>
</dbReference>
<evidence type="ECO:0000256" key="9">
    <source>
        <dbReference type="ARBA" id="ARBA00049605"/>
    </source>
</evidence>
<dbReference type="Gene3D" id="1.10.443.10">
    <property type="entry name" value="Intergrase catalytic core"/>
    <property type="match status" value="1"/>
</dbReference>
<dbReference type="InterPro" id="IPR011010">
    <property type="entry name" value="DNA_brk_join_enz"/>
</dbReference>
<reference evidence="13" key="1">
    <citation type="submission" date="2024-03" db="EMBL/GenBank/DDBJ databases">
        <title>Diverse circular DNA viruses in blood, oral, and fecal samples of captive lemurs.</title>
        <authorList>
            <person name="Paietta E.N."/>
            <person name="Kraberger S."/>
            <person name="Lund M.C."/>
            <person name="Custer J.M."/>
            <person name="Vargas K.M."/>
            <person name="Ehmke E.E."/>
            <person name="Yoder A.D."/>
            <person name="Varsani A."/>
        </authorList>
    </citation>
    <scope>NUCLEOTIDE SEQUENCE</scope>
    <source>
        <strain evidence="13">Duke_24SF_91</strain>
    </source>
</reference>
<evidence type="ECO:0000313" key="13">
    <source>
        <dbReference type="EMBL" id="XCD05811.1"/>
    </source>
</evidence>
<dbReference type="GO" id="GO:0016740">
    <property type="term" value="F:transferase activity"/>
    <property type="evidence" value="ECO:0007669"/>
    <property type="project" value="UniProtKB-KW"/>
</dbReference>
<keyword evidence="4" id="KW-0229">DNA integration</keyword>
<keyword evidence="3" id="KW-0808">Transferase</keyword>
<dbReference type="Pfam" id="PF00589">
    <property type="entry name" value="Phage_integrase"/>
    <property type="match status" value="1"/>
</dbReference>
<comment type="similarity">
    <text evidence="1">Belongs to the 'phage' integrase family.</text>
</comment>
<dbReference type="InterPro" id="IPR002104">
    <property type="entry name" value="Integrase_catalytic"/>
</dbReference>
<dbReference type="GO" id="GO:0006310">
    <property type="term" value="P:DNA recombination"/>
    <property type="evidence" value="ECO:0007669"/>
    <property type="project" value="UniProtKB-KW"/>
</dbReference>
<evidence type="ECO:0000259" key="12">
    <source>
        <dbReference type="PROSITE" id="PS51900"/>
    </source>
</evidence>
<keyword evidence="6" id="KW-0233">DNA recombination</keyword>
<evidence type="ECO:0000256" key="8">
    <source>
        <dbReference type="ARBA" id="ARBA00023296"/>
    </source>
</evidence>
<sequence length="387" mass="41601">MGHVRDRWMIRSPETGRKVRGPRWGKFLRWQARMQRSDGTVQTKAFALEADAKLWLSRAEAAPQLVVPRVTFGAAADAWLAGQLHYRDSTRKAVAVRVEAMLKPALGGVLLSSLTRAQLQEIVTGWSGTHAPATVRVAWSHVTSILKQARLDGLLAHNPAEGVRLPPKPSTKIVPLSDAQVAALLAAVSQPLRGMVLLGAASGLRPSELVGLTWDRVNGAKLKIDRQLISNNPRVPEWGPPKTRARVRTVGVGEGVIAELGEHKARHGEGPGGLVFAAPRGGVWTRGGLSTTWRRYRDVIGGDRGQGWHALRHYHASRLIAAGLSPVAVAARLGHADASETLATYSHLWETDDARMELAAEAIRATLLGSQAPAGPSAGYEKEAPAS</sequence>
<dbReference type="PROSITE" id="PS51900">
    <property type="entry name" value="CB"/>
    <property type="match status" value="1"/>
</dbReference>
<protein>
    <recommendedName>
        <fullName evidence="2">Integrase</fullName>
    </recommendedName>
</protein>
<dbReference type="SUPFAM" id="SSF56349">
    <property type="entry name" value="DNA breaking-rejoining enzymes"/>
    <property type="match status" value="1"/>
</dbReference>
<keyword evidence="7" id="KW-1179">Viral genome integration</keyword>
<dbReference type="InterPro" id="IPR010998">
    <property type="entry name" value="Integrase_recombinase_N"/>
</dbReference>
<organism evidence="13">
    <name type="scientific">Dulem virus 32</name>
    <dbReference type="NCBI Taxonomy" id="3145750"/>
    <lineage>
        <taxon>Viruses</taxon>
        <taxon>Duplodnaviria</taxon>
        <taxon>Heunggongvirae</taxon>
        <taxon>Uroviricota</taxon>
        <taxon>Caudoviricetes</taxon>
    </lineage>
</organism>
<feature type="domain" description="Tyr recombinase" evidence="11">
    <location>
        <begin position="171"/>
        <end position="361"/>
    </location>
</feature>
<evidence type="ECO:0000256" key="2">
    <source>
        <dbReference type="ARBA" id="ARBA00016082"/>
    </source>
</evidence>
<evidence type="ECO:0000256" key="1">
    <source>
        <dbReference type="ARBA" id="ARBA00008857"/>
    </source>
</evidence>
<dbReference type="EMBL" id="PP511597">
    <property type="protein sequence ID" value="XCD05811.1"/>
    <property type="molecule type" value="Genomic_DNA"/>
</dbReference>
<evidence type="ECO:0000256" key="6">
    <source>
        <dbReference type="ARBA" id="ARBA00023172"/>
    </source>
</evidence>
<feature type="domain" description="Core-binding (CB)" evidence="12">
    <location>
        <begin position="70"/>
        <end position="150"/>
    </location>
</feature>
<evidence type="ECO:0000256" key="10">
    <source>
        <dbReference type="PROSITE-ProRule" id="PRU01248"/>
    </source>
</evidence>
<evidence type="ECO:0000256" key="5">
    <source>
        <dbReference type="ARBA" id="ARBA00023125"/>
    </source>
</evidence>
<name>A0AAU8B3F7_9CAUD</name>
<evidence type="ECO:0000256" key="7">
    <source>
        <dbReference type="ARBA" id="ARBA00023195"/>
    </source>
</evidence>
<dbReference type="PROSITE" id="PS51898">
    <property type="entry name" value="TYR_RECOMBINASE"/>
    <property type="match status" value="1"/>
</dbReference>
<dbReference type="GO" id="GO:0044826">
    <property type="term" value="P:viral genome integration into host DNA"/>
    <property type="evidence" value="ECO:0007669"/>
    <property type="project" value="UniProtKB-KW"/>
</dbReference>
<dbReference type="GO" id="GO:0046718">
    <property type="term" value="P:symbiont entry into host cell"/>
    <property type="evidence" value="ECO:0007669"/>
    <property type="project" value="UniProtKB-KW"/>
</dbReference>
<evidence type="ECO:0000256" key="3">
    <source>
        <dbReference type="ARBA" id="ARBA00022679"/>
    </source>
</evidence>
<dbReference type="InterPro" id="IPR013762">
    <property type="entry name" value="Integrase-like_cat_sf"/>
</dbReference>
<proteinExistence type="inferred from homology"/>
<dbReference type="GO" id="GO:0075713">
    <property type="term" value="P:establishment of integrated proviral latency"/>
    <property type="evidence" value="ECO:0007669"/>
    <property type="project" value="UniProtKB-KW"/>
</dbReference>
<accession>A0AAU8B3F7</accession>
<evidence type="ECO:0000256" key="4">
    <source>
        <dbReference type="ARBA" id="ARBA00022908"/>
    </source>
</evidence>
<dbReference type="Gene3D" id="1.10.150.130">
    <property type="match status" value="1"/>
</dbReference>
<dbReference type="InterPro" id="IPR044068">
    <property type="entry name" value="CB"/>
</dbReference>
<comment type="function">
    <text evidence="9">Integrase is necessary for integration of the phage into the host genome by site-specific recombination. In conjunction with excisionase, integrase is also necessary for excision of the prophage from the host genome.</text>
</comment>
<dbReference type="GO" id="GO:0003677">
    <property type="term" value="F:DNA binding"/>
    <property type="evidence" value="ECO:0007669"/>
    <property type="project" value="UniProtKB-UniRule"/>
</dbReference>
<evidence type="ECO:0000259" key="11">
    <source>
        <dbReference type="PROSITE" id="PS51898"/>
    </source>
</evidence>
<dbReference type="CDD" id="cd01189">
    <property type="entry name" value="INT_ICEBs1_C_like"/>
    <property type="match status" value="1"/>
</dbReference>
<dbReference type="InterPro" id="IPR050808">
    <property type="entry name" value="Phage_Integrase"/>
</dbReference>